<sequence length="285" mass="30374">MSIIDAFAASVAAPAAVTTVVPSFGLGTFRLKEQVAVDAVRNALELGYRHVDTAQIYGNEAEVGQGLAESGVPRREVFLTTKVWTEHLAGDRLIPSLKDSLSRLRTDQVDLTLVHWPSPGGAVPVAETLAALAEAQAQGLTRAIGVSNFNIALLREAIAAVGAQAIATHQIELHPYLQNRAVVEFARSQGIHTTSYMTLGYGQALQDPEVQAIAQACGATPAQVVLAWAMQSGYAVIPSSTQRAHLQSNLLARQLRLSDTQMQRIAALDRGGRLVDPEGLAPAWD</sequence>
<dbReference type="PANTHER" id="PTHR43827:SF3">
    <property type="entry name" value="NADP-DEPENDENT OXIDOREDUCTASE DOMAIN-CONTAINING PROTEIN"/>
    <property type="match status" value="1"/>
</dbReference>
<evidence type="ECO:0000259" key="4">
    <source>
        <dbReference type="Pfam" id="PF00248"/>
    </source>
</evidence>
<dbReference type="InterPro" id="IPR023210">
    <property type="entry name" value="NADP_OxRdtase_dom"/>
</dbReference>
<dbReference type="SUPFAM" id="SSF51430">
    <property type="entry name" value="NAD(P)-linked oxidoreductase"/>
    <property type="match status" value="1"/>
</dbReference>
<dbReference type="InterPro" id="IPR018170">
    <property type="entry name" value="Aldo/ket_reductase_CS"/>
</dbReference>
<dbReference type="Pfam" id="PF00248">
    <property type="entry name" value="Aldo_ket_red"/>
    <property type="match status" value="1"/>
</dbReference>
<reference evidence="5 6" key="1">
    <citation type="submission" date="2023-08" db="EMBL/GenBank/DDBJ databases">
        <title>Functional and genomic diversity of the sorghum phyllosphere microbiome.</title>
        <authorList>
            <person name="Shade A."/>
        </authorList>
    </citation>
    <scope>NUCLEOTIDE SEQUENCE [LARGE SCALE GENOMIC DNA]</scope>
    <source>
        <strain evidence="5 6">SORGH_AS_0335</strain>
    </source>
</reference>
<gene>
    <name evidence="5" type="ORF">QE399_001924</name>
</gene>
<dbReference type="PROSITE" id="PS00062">
    <property type="entry name" value="ALDOKETO_REDUCTASE_2"/>
    <property type="match status" value="1"/>
</dbReference>
<keyword evidence="2" id="KW-0521">NADP</keyword>
<comment type="similarity">
    <text evidence="1">Belongs to the aldo/keto reductase family.</text>
</comment>
<comment type="caution">
    <text evidence="5">The sequence shown here is derived from an EMBL/GenBank/DDBJ whole genome shotgun (WGS) entry which is preliminary data.</text>
</comment>
<accession>A0ABU1IAU9</accession>
<name>A0ABU1IAU9_9BURK</name>
<dbReference type="NCBIfam" id="NF008377">
    <property type="entry name" value="PRK11172.1"/>
    <property type="match status" value="1"/>
</dbReference>
<dbReference type="EMBL" id="JAVIZX010000001">
    <property type="protein sequence ID" value="MDR6214235.1"/>
    <property type="molecule type" value="Genomic_DNA"/>
</dbReference>
<proteinExistence type="inferred from homology"/>
<keyword evidence="3 5" id="KW-0560">Oxidoreductase</keyword>
<evidence type="ECO:0000256" key="1">
    <source>
        <dbReference type="ARBA" id="ARBA00007905"/>
    </source>
</evidence>
<evidence type="ECO:0000256" key="2">
    <source>
        <dbReference type="ARBA" id="ARBA00022857"/>
    </source>
</evidence>
<dbReference type="Proteomes" id="UP001267710">
    <property type="component" value="Unassembled WGS sequence"/>
</dbReference>
<feature type="domain" description="NADP-dependent oxidoreductase" evidence="4">
    <location>
        <begin position="26"/>
        <end position="269"/>
    </location>
</feature>
<dbReference type="Gene3D" id="3.20.20.100">
    <property type="entry name" value="NADP-dependent oxidoreductase domain"/>
    <property type="match status" value="1"/>
</dbReference>
<dbReference type="EC" id="1.1.1.346" evidence="5"/>
<evidence type="ECO:0000313" key="6">
    <source>
        <dbReference type="Proteomes" id="UP001267710"/>
    </source>
</evidence>
<evidence type="ECO:0000256" key="3">
    <source>
        <dbReference type="ARBA" id="ARBA00023002"/>
    </source>
</evidence>
<dbReference type="PROSITE" id="PS00798">
    <property type="entry name" value="ALDOKETO_REDUCTASE_1"/>
    <property type="match status" value="1"/>
</dbReference>
<protein>
    <submittedName>
        <fullName evidence="5">2,5-diketo-D-gluconate reductase B</fullName>
        <ecNumber evidence="5">1.1.1.346</ecNumber>
    </submittedName>
</protein>
<dbReference type="GO" id="GO:0016491">
    <property type="term" value="F:oxidoreductase activity"/>
    <property type="evidence" value="ECO:0007669"/>
    <property type="project" value="UniProtKB-KW"/>
</dbReference>
<dbReference type="InterPro" id="IPR036812">
    <property type="entry name" value="NAD(P)_OxRdtase_dom_sf"/>
</dbReference>
<dbReference type="PIRSF" id="PIRSF000097">
    <property type="entry name" value="AKR"/>
    <property type="match status" value="1"/>
</dbReference>
<keyword evidence="6" id="KW-1185">Reference proteome</keyword>
<dbReference type="PANTHER" id="PTHR43827">
    <property type="entry name" value="2,5-DIKETO-D-GLUCONIC ACID REDUCTASE"/>
    <property type="match status" value="1"/>
</dbReference>
<dbReference type="PRINTS" id="PR00069">
    <property type="entry name" value="ALDKETRDTASE"/>
</dbReference>
<organism evidence="5 6">
    <name type="scientific">Paracidovorax wautersii</name>
    <dbReference type="NCBI Taxonomy" id="1177982"/>
    <lineage>
        <taxon>Bacteria</taxon>
        <taxon>Pseudomonadati</taxon>
        <taxon>Pseudomonadota</taxon>
        <taxon>Betaproteobacteria</taxon>
        <taxon>Burkholderiales</taxon>
        <taxon>Comamonadaceae</taxon>
        <taxon>Paracidovorax</taxon>
    </lineage>
</organism>
<dbReference type="RefSeq" id="WP_309828294.1">
    <property type="nucleotide sequence ID" value="NZ_JAVIZX010000001.1"/>
</dbReference>
<evidence type="ECO:0000313" key="5">
    <source>
        <dbReference type="EMBL" id="MDR6214235.1"/>
    </source>
</evidence>
<dbReference type="InterPro" id="IPR020471">
    <property type="entry name" value="AKR"/>
</dbReference>